<feature type="domain" description="Tyrosine--tRNA ligase SYY-like C-terminal" evidence="10">
    <location>
        <begin position="352"/>
        <end position="403"/>
    </location>
</feature>
<feature type="binding site" evidence="8">
    <location>
        <position position="184"/>
    </location>
    <ligand>
        <name>L-tyrosine</name>
        <dbReference type="ChEBI" id="CHEBI:58315"/>
    </ligand>
</feature>
<evidence type="ECO:0000256" key="9">
    <source>
        <dbReference type="PROSITE-ProRule" id="PRU00182"/>
    </source>
</evidence>
<evidence type="ECO:0000256" key="7">
    <source>
        <dbReference type="ARBA" id="ARBA00048248"/>
    </source>
</evidence>
<comment type="similarity">
    <text evidence="8">Belongs to the class-I aminoacyl-tRNA synthetase family. TyrS type 1 subfamily.</text>
</comment>
<protein>
    <recommendedName>
        <fullName evidence="8">Tyrosine--tRNA ligase</fullName>
        <ecNumber evidence="8">6.1.1.1</ecNumber>
    </recommendedName>
    <alternativeName>
        <fullName evidence="8">Tyrosyl-tRNA synthetase</fullName>
        <shortName evidence="8">TyrRS</shortName>
    </alternativeName>
</protein>
<evidence type="ECO:0000256" key="1">
    <source>
        <dbReference type="ARBA" id="ARBA00022598"/>
    </source>
</evidence>
<accession>A0AAE4VM31</accession>
<dbReference type="SUPFAM" id="SSF52374">
    <property type="entry name" value="Nucleotidylyl transferase"/>
    <property type="match status" value="1"/>
</dbReference>
<dbReference type="InterPro" id="IPR014729">
    <property type="entry name" value="Rossmann-like_a/b/a_fold"/>
</dbReference>
<comment type="catalytic activity">
    <reaction evidence="7 8">
        <text>tRNA(Tyr) + L-tyrosine + ATP = L-tyrosyl-tRNA(Tyr) + AMP + diphosphate + H(+)</text>
        <dbReference type="Rhea" id="RHEA:10220"/>
        <dbReference type="Rhea" id="RHEA-COMP:9706"/>
        <dbReference type="Rhea" id="RHEA-COMP:9707"/>
        <dbReference type="ChEBI" id="CHEBI:15378"/>
        <dbReference type="ChEBI" id="CHEBI:30616"/>
        <dbReference type="ChEBI" id="CHEBI:33019"/>
        <dbReference type="ChEBI" id="CHEBI:58315"/>
        <dbReference type="ChEBI" id="CHEBI:78442"/>
        <dbReference type="ChEBI" id="CHEBI:78536"/>
        <dbReference type="ChEBI" id="CHEBI:456215"/>
        <dbReference type="EC" id="6.1.1.1"/>
    </reaction>
</comment>
<feature type="binding site" evidence="8">
    <location>
        <position position="188"/>
    </location>
    <ligand>
        <name>L-tyrosine</name>
        <dbReference type="ChEBI" id="CHEBI:58315"/>
    </ligand>
</feature>
<dbReference type="GO" id="GO:0004831">
    <property type="term" value="F:tyrosine-tRNA ligase activity"/>
    <property type="evidence" value="ECO:0007669"/>
    <property type="project" value="UniProtKB-UniRule"/>
</dbReference>
<feature type="short sequence motif" description="'KMSKS' region" evidence="8">
    <location>
        <begin position="244"/>
        <end position="248"/>
    </location>
</feature>
<comment type="function">
    <text evidence="8">Catalyzes the attachment of tyrosine to tRNA(Tyr) in a two-step reaction: tyrosine is first activated by ATP to form Tyr-AMP and then transferred to the acceptor end of tRNA(Tyr).</text>
</comment>
<dbReference type="GO" id="GO:0006437">
    <property type="term" value="P:tyrosyl-tRNA aminoacylation"/>
    <property type="evidence" value="ECO:0007669"/>
    <property type="project" value="UniProtKB-UniRule"/>
</dbReference>
<dbReference type="InterPro" id="IPR002305">
    <property type="entry name" value="aa-tRNA-synth_Ic"/>
</dbReference>
<dbReference type="RefSeq" id="WP_322498509.1">
    <property type="nucleotide sequence ID" value="NZ_JARGYU010000001.1"/>
</dbReference>
<dbReference type="Gene3D" id="3.10.290.10">
    <property type="entry name" value="RNA-binding S4 domain"/>
    <property type="match status" value="1"/>
</dbReference>
<dbReference type="PROSITE" id="PS50889">
    <property type="entry name" value="S4"/>
    <property type="match status" value="1"/>
</dbReference>
<comment type="caution">
    <text evidence="11">The sequence shown here is derived from an EMBL/GenBank/DDBJ whole genome shotgun (WGS) entry which is preliminary data.</text>
</comment>
<dbReference type="GO" id="GO:0005524">
    <property type="term" value="F:ATP binding"/>
    <property type="evidence" value="ECO:0007669"/>
    <property type="project" value="UniProtKB-UniRule"/>
</dbReference>
<dbReference type="InterPro" id="IPR002307">
    <property type="entry name" value="Tyr-tRNA-ligase"/>
</dbReference>
<name>A0AAE4VM31_9RICK</name>
<comment type="subcellular location">
    <subcellularLocation>
        <location evidence="8">Cytoplasm</location>
    </subcellularLocation>
</comment>
<dbReference type="PANTHER" id="PTHR11766">
    <property type="entry name" value="TYROSYL-TRNA SYNTHETASE"/>
    <property type="match status" value="1"/>
</dbReference>
<dbReference type="GO" id="GO:0005829">
    <property type="term" value="C:cytosol"/>
    <property type="evidence" value="ECO:0007669"/>
    <property type="project" value="TreeGrafter"/>
</dbReference>
<evidence type="ECO:0000256" key="6">
    <source>
        <dbReference type="ARBA" id="ARBA00023146"/>
    </source>
</evidence>
<organism evidence="11 12">
    <name type="scientific">Lyticum sinuosum</name>
    <dbReference type="NCBI Taxonomy" id="1332059"/>
    <lineage>
        <taxon>Bacteria</taxon>
        <taxon>Pseudomonadati</taxon>
        <taxon>Pseudomonadota</taxon>
        <taxon>Alphaproteobacteria</taxon>
        <taxon>Rickettsiales</taxon>
        <taxon>Lyticum</taxon>
    </lineage>
</organism>
<comment type="subunit">
    <text evidence="8">Homodimer.</text>
</comment>
<dbReference type="InterPro" id="IPR024088">
    <property type="entry name" value="Tyr-tRNA-ligase_bac-type"/>
</dbReference>
<dbReference type="EMBL" id="JARGYU010000001">
    <property type="protein sequence ID" value="MDZ5761079.1"/>
    <property type="molecule type" value="Genomic_DNA"/>
</dbReference>
<feature type="short sequence motif" description="'HIGH' region" evidence="8">
    <location>
        <begin position="53"/>
        <end position="62"/>
    </location>
</feature>
<dbReference type="GO" id="GO:0003723">
    <property type="term" value="F:RNA binding"/>
    <property type="evidence" value="ECO:0007669"/>
    <property type="project" value="UniProtKB-KW"/>
</dbReference>
<keyword evidence="2 8" id="KW-0547">Nucleotide-binding</keyword>
<keyword evidence="8" id="KW-0963">Cytoplasm</keyword>
<evidence type="ECO:0000256" key="3">
    <source>
        <dbReference type="ARBA" id="ARBA00022840"/>
    </source>
</evidence>
<dbReference type="PRINTS" id="PR01040">
    <property type="entry name" value="TRNASYNTHTYR"/>
</dbReference>
<feature type="binding site" evidence="8">
    <location>
        <position position="48"/>
    </location>
    <ligand>
        <name>L-tyrosine</name>
        <dbReference type="ChEBI" id="CHEBI:58315"/>
    </ligand>
</feature>
<evidence type="ECO:0000313" key="11">
    <source>
        <dbReference type="EMBL" id="MDZ5761079.1"/>
    </source>
</evidence>
<evidence type="ECO:0000256" key="5">
    <source>
        <dbReference type="ARBA" id="ARBA00022917"/>
    </source>
</evidence>
<dbReference type="InterPro" id="IPR024107">
    <property type="entry name" value="Tyr-tRNA-ligase_bac_1"/>
</dbReference>
<sequence>MKNINIIKKPQILSPFLYELQERGYIHQSTDLFGLNNYILENKKIIAYVGFDCTASSLHVGSLMQIMIMRKLQQHGHQPIIIFGGATTMIGDPSDKQEMRRMLSIEDIENNKKSISKVFYNILKFDGSNPAIILDNREWLSSIGYIEMLRQCGKYLSVNRMLGFDSVKTRLEREQQLSFLEFNYMVLQAYDFVELYRRHKCILQFGGSEQWGNIISGIDLGHKMMNIQLFGITTPLITTSDGKKMGKTAQGAVWLNADMLSPYDFWQFWRNTDDSDVEKFLKIYTDIPLEECKLLGKLEGKEINDAKIILANAVTTICHGNKATEMAIQTADNFFKNRIAGSGIKKITIFHNFQKESLFLYKLLVDCKLAKSNSSARQLIKGGGVSINDIIYKDEYYKINKDLITKNDDNEIKIIIGKKNCIIIAFGNEIEISN</sequence>
<dbReference type="InterPro" id="IPR054608">
    <property type="entry name" value="SYY-like_C"/>
</dbReference>
<dbReference type="Gene3D" id="3.40.50.620">
    <property type="entry name" value="HUPs"/>
    <property type="match status" value="1"/>
</dbReference>
<dbReference type="SUPFAM" id="SSF55174">
    <property type="entry name" value="Alpha-L RNA-binding motif"/>
    <property type="match status" value="1"/>
</dbReference>
<gene>
    <name evidence="8" type="primary">tyrS</name>
    <name evidence="11" type="ORF">Lyticum_00241</name>
</gene>
<dbReference type="Proteomes" id="UP001289135">
    <property type="component" value="Unassembled WGS sequence"/>
</dbReference>
<keyword evidence="3 8" id="KW-0067">ATP-binding</keyword>
<dbReference type="Pfam" id="PF00579">
    <property type="entry name" value="tRNA-synt_1b"/>
    <property type="match status" value="1"/>
</dbReference>
<keyword evidence="1 8" id="KW-0436">Ligase</keyword>
<keyword evidence="5 8" id="KW-0648">Protein biosynthesis</keyword>
<evidence type="ECO:0000313" key="12">
    <source>
        <dbReference type="Proteomes" id="UP001289135"/>
    </source>
</evidence>
<dbReference type="NCBIfam" id="TIGR00234">
    <property type="entry name" value="tyrS"/>
    <property type="match status" value="1"/>
</dbReference>
<feature type="binding site" evidence="8">
    <location>
        <position position="247"/>
    </location>
    <ligand>
        <name>ATP</name>
        <dbReference type="ChEBI" id="CHEBI:30616"/>
    </ligand>
</feature>
<reference evidence="11" key="1">
    <citation type="submission" date="2023-02" db="EMBL/GenBank/DDBJ databases">
        <title>Host association and intracellularity evolved multiple times independently in the Rickettsiales.</title>
        <authorList>
            <person name="Castelli M."/>
            <person name="Nardi T."/>
            <person name="Gammuto L."/>
            <person name="Bellinzona G."/>
            <person name="Sabaneyeva E."/>
            <person name="Potekhin A."/>
            <person name="Serra V."/>
            <person name="Petroni G."/>
            <person name="Sassera D."/>
        </authorList>
    </citation>
    <scope>NUCLEOTIDE SEQUENCE</scope>
    <source>
        <strain evidence="11">USBL-36I1</strain>
    </source>
</reference>
<proteinExistence type="inferred from homology"/>
<dbReference type="HAMAP" id="MF_02006">
    <property type="entry name" value="Tyr_tRNA_synth_type1"/>
    <property type="match status" value="1"/>
</dbReference>
<evidence type="ECO:0000259" key="10">
    <source>
        <dbReference type="Pfam" id="PF22421"/>
    </source>
</evidence>
<dbReference type="PANTHER" id="PTHR11766:SF0">
    <property type="entry name" value="TYROSINE--TRNA LIGASE, MITOCHONDRIAL"/>
    <property type="match status" value="1"/>
</dbReference>
<evidence type="ECO:0000256" key="8">
    <source>
        <dbReference type="HAMAP-Rule" id="MF_02006"/>
    </source>
</evidence>
<keyword evidence="12" id="KW-1185">Reference proteome</keyword>
<keyword evidence="6 8" id="KW-0030">Aminoacyl-tRNA synthetase</keyword>
<dbReference type="EC" id="6.1.1.1" evidence="8"/>
<dbReference type="AlphaFoldDB" id="A0AAE4VM31"/>
<dbReference type="Pfam" id="PF22421">
    <property type="entry name" value="SYY_C-terminal"/>
    <property type="match status" value="1"/>
</dbReference>
<dbReference type="CDD" id="cd00165">
    <property type="entry name" value="S4"/>
    <property type="match status" value="1"/>
</dbReference>
<dbReference type="FunFam" id="1.10.240.10:FF:000001">
    <property type="entry name" value="Tyrosine--tRNA ligase"/>
    <property type="match status" value="1"/>
</dbReference>
<dbReference type="CDD" id="cd00805">
    <property type="entry name" value="TyrRS_core"/>
    <property type="match status" value="1"/>
</dbReference>
<dbReference type="Gene3D" id="1.10.240.10">
    <property type="entry name" value="Tyrosyl-Transfer RNA Synthetase"/>
    <property type="match status" value="1"/>
</dbReference>
<keyword evidence="4 9" id="KW-0694">RNA-binding</keyword>
<evidence type="ECO:0000256" key="4">
    <source>
        <dbReference type="ARBA" id="ARBA00022884"/>
    </source>
</evidence>
<evidence type="ECO:0000256" key="2">
    <source>
        <dbReference type="ARBA" id="ARBA00022741"/>
    </source>
</evidence>
<dbReference type="InterPro" id="IPR036986">
    <property type="entry name" value="S4_RNA-bd_sf"/>
</dbReference>